<dbReference type="HOGENOM" id="CLU_756021_0_0_11"/>
<name>A0A066Z1F8_9ACTN</name>
<feature type="compositionally biased region" description="Gly residues" evidence="1">
    <location>
        <begin position="134"/>
        <end position="155"/>
    </location>
</feature>
<proteinExistence type="predicted"/>
<feature type="region of interest" description="Disordered" evidence="1">
    <location>
        <begin position="325"/>
        <end position="366"/>
    </location>
</feature>
<protein>
    <submittedName>
        <fullName evidence="2">Uncharacterized protein</fullName>
    </submittedName>
</protein>
<dbReference type="AlphaFoldDB" id="A0A066Z1F8"/>
<comment type="caution">
    <text evidence="2">The sequence shown here is derived from an EMBL/GenBank/DDBJ whole genome shotgun (WGS) entry which is preliminary data.</text>
</comment>
<dbReference type="Proteomes" id="UP000027178">
    <property type="component" value="Unassembled WGS sequence"/>
</dbReference>
<dbReference type="EMBL" id="JNBY01000093">
    <property type="protein sequence ID" value="KDN84156.1"/>
    <property type="molecule type" value="Genomic_DNA"/>
</dbReference>
<sequence>MGLAALVGGGDGVGDLADHLVGVVRLQRAVRQQFAEVPGAGQPLADDVHQLALLHGVQHLDEARVAEQGGAAGGGEDRLGAAVAGREQVDADGAAELLVDGAPAGEGLRLGDALLQPVAAADLVAAVPLRGGQDGGQRGGVGVQRLGAGGRGGLGRLDRGSGRRTPRLRDGRSVRAPWADSSASISCADSGAVASAGGFASSAAAGSGAAGRSGVVGVSLAAPFGEPFAELFAGLFGEPFAVLFAAPSAEPFAARPRAASRSEPASRCEVPGAASVAAPSVSDVSTIALVPSATVVLPPLVSSRAQPGRSTSRCRSGRPCCKVNCAHSRPPGTTAESARRLPVRLVPGEEQTDGPESGPRPDSGPP</sequence>
<evidence type="ECO:0000313" key="3">
    <source>
        <dbReference type="Proteomes" id="UP000027178"/>
    </source>
</evidence>
<reference evidence="2 3" key="1">
    <citation type="submission" date="2014-05" db="EMBL/GenBank/DDBJ databases">
        <title>Draft Genome Sequence of Kitasatospora cheerisanensis KCTC 2395.</title>
        <authorList>
            <person name="Nam D.H."/>
        </authorList>
    </citation>
    <scope>NUCLEOTIDE SEQUENCE [LARGE SCALE GENOMIC DNA]</scope>
    <source>
        <strain evidence="2 3">KCTC 2395</strain>
    </source>
</reference>
<feature type="region of interest" description="Disordered" evidence="1">
    <location>
        <begin position="134"/>
        <end position="175"/>
    </location>
</feature>
<evidence type="ECO:0000256" key="1">
    <source>
        <dbReference type="SAM" id="MobiDB-lite"/>
    </source>
</evidence>
<evidence type="ECO:0000313" key="2">
    <source>
        <dbReference type="EMBL" id="KDN84156.1"/>
    </source>
</evidence>
<accession>A0A066Z1F8</accession>
<gene>
    <name evidence="2" type="ORF">KCH_39470</name>
</gene>
<feature type="compositionally biased region" description="Basic and acidic residues" evidence="1">
    <location>
        <begin position="156"/>
        <end position="173"/>
    </location>
</feature>
<keyword evidence="3" id="KW-1185">Reference proteome</keyword>
<dbReference type="PATRIC" id="fig|1348663.4.peg.3803"/>
<organism evidence="2 3">
    <name type="scientific">Kitasatospora cheerisanensis KCTC 2395</name>
    <dbReference type="NCBI Taxonomy" id="1348663"/>
    <lineage>
        <taxon>Bacteria</taxon>
        <taxon>Bacillati</taxon>
        <taxon>Actinomycetota</taxon>
        <taxon>Actinomycetes</taxon>
        <taxon>Kitasatosporales</taxon>
        <taxon>Streptomycetaceae</taxon>
        <taxon>Kitasatospora</taxon>
    </lineage>
</organism>